<dbReference type="InterPro" id="IPR023562">
    <property type="entry name" value="ClpP/TepA"/>
</dbReference>
<evidence type="ECO:0000256" key="7">
    <source>
        <dbReference type="RuleBase" id="RU003567"/>
    </source>
</evidence>
<sequence length="645" mass="69754">MSIKDLAALAQLGREYCRDHRDMRVPQNGVPWFRITNADGERAELFIYGAIGDDWDPDDVTAGDFTRRLRDITAPVIDLHINSPGGLVFDGIAIYNALRNHPARVEVTVDGVAASAASFVAMAGDDVAIEKPAKMMIHDAGGLTIGNAQDHQEMADLLNELSQTIAQVYADRAGGTADEWRDRMRAETWFSSAQAVATGLADRVVGEEPAASSHKKTPGAPAVVPAPRGKLHAAAWNLDNKKGNHRMNIEEILAAMKTIIDDAEGRTLTDEEVKRYEALESDLANKRTEAIRERQHAYESPAPTNMQAAAVHVAPAKQDDGLEKAFDHYLRTGKPNADIADLRVTNAQSAGTDTEGGFTVPEGFRQKLVDRLVAFGGLAQEAEEIVTETGNRLPWPTLDDTANSGVIADENTAPASGGADLVFGEKELNAFKYVAPGASNLPLRVSVELLQDSAFDIEGLVARKLGERIARQQATDWVTGTAGGAEPEGITNPTADHTFATGSTTTVTKDDLLDLLHTLDPDYRQGAKWLFNDNTLKVVRKLEDSNGRPLLQGVTEGLESMGGLTLLNHPVRIDQAVPDMAASAKSIVFGELRESYVIRRVRDIQLVVNPWTRANEGQVEYTAWARADGAIQNDNSFVIGANSAT</sequence>
<evidence type="ECO:0000256" key="3">
    <source>
        <dbReference type="ARBA" id="ARBA00022490"/>
    </source>
</evidence>
<dbReference type="InterPro" id="IPR001907">
    <property type="entry name" value="ClpP"/>
</dbReference>
<dbReference type="InterPro" id="IPR029045">
    <property type="entry name" value="ClpP/crotonase-like_dom_sf"/>
</dbReference>
<name>A0ABW2BZK4_9PSEU</name>
<evidence type="ECO:0000313" key="10">
    <source>
        <dbReference type="Proteomes" id="UP001596337"/>
    </source>
</evidence>
<dbReference type="Proteomes" id="UP001596337">
    <property type="component" value="Unassembled WGS sequence"/>
</dbReference>
<dbReference type="SUPFAM" id="SSF56563">
    <property type="entry name" value="Major capsid protein gp5"/>
    <property type="match status" value="1"/>
</dbReference>
<keyword evidence="4" id="KW-0645">Protease</keyword>
<keyword evidence="6" id="KW-0720">Serine protease</keyword>
<keyword evidence="3" id="KW-0963">Cytoplasm</keyword>
<dbReference type="Pfam" id="PF05065">
    <property type="entry name" value="Phage_capsid"/>
    <property type="match status" value="1"/>
</dbReference>
<accession>A0ABW2BZK4</accession>
<reference evidence="10" key="1">
    <citation type="journal article" date="2019" name="Int. J. Syst. Evol. Microbiol.">
        <title>The Global Catalogue of Microorganisms (GCM) 10K type strain sequencing project: providing services to taxonomists for standard genome sequencing and annotation.</title>
        <authorList>
            <consortium name="The Broad Institute Genomics Platform"/>
            <consortium name="The Broad Institute Genome Sequencing Center for Infectious Disease"/>
            <person name="Wu L."/>
            <person name="Ma J."/>
        </authorList>
    </citation>
    <scope>NUCLEOTIDE SEQUENCE [LARGE SCALE GENOMIC DNA]</scope>
    <source>
        <strain evidence="10">KCTC 32255</strain>
    </source>
</reference>
<evidence type="ECO:0000256" key="2">
    <source>
        <dbReference type="ARBA" id="ARBA00007039"/>
    </source>
</evidence>
<evidence type="ECO:0000256" key="5">
    <source>
        <dbReference type="ARBA" id="ARBA00022801"/>
    </source>
</evidence>
<protein>
    <recommendedName>
        <fullName evidence="7">ATP-dependent Clp protease proteolytic subunit</fullName>
    </recommendedName>
</protein>
<dbReference type="PANTHER" id="PTHR10381">
    <property type="entry name" value="ATP-DEPENDENT CLP PROTEASE PROTEOLYTIC SUBUNIT"/>
    <property type="match status" value="1"/>
</dbReference>
<evidence type="ECO:0000259" key="8">
    <source>
        <dbReference type="Pfam" id="PF05065"/>
    </source>
</evidence>
<comment type="similarity">
    <text evidence="2 7">Belongs to the peptidase S14 family.</text>
</comment>
<dbReference type="NCBIfam" id="NF045542">
    <property type="entry name" value="Clp_rel_HeadMat"/>
    <property type="match status" value="1"/>
</dbReference>
<gene>
    <name evidence="9" type="ORF">ACFQGD_10450</name>
</gene>
<dbReference type="EMBL" id="JBHSXX010000001">
    <property type="protein sequence ID" value="MFC6867570.1"/>
    <property type="molecule type" value="Genomic_DNA"/>
</dbReference>
<evidence type="ECO:0000313" key="9">
    <source>
        <dbReference type="EMBL" id="MFC6867570.1"/>
    </source>
</evidence>
<dbReference type="NCBIfam" id="TIGR01554">
    <property type="entry name" value="major_cap_HK97"/>
    <property type="match status" value="1"/>
</dbReference>
<comment type="subcellular location">
    <subcellularLocation>
        <location evidence="1">Virion</location>
    </subcellularLocation>
</comment>
<evidence type="ECO:0000256" key="4">
    <source>
        <dbReference type="ARBA" id="ARBA00022670"/>
    </source>
</evidence>
<dbReference type="CDD" id="cd07016">
    <property type="entry name" value="S14_ClpP_1"/>
    <property type="match status" value="1"/>
</dbReference>
<keyword evidence="5" id="KW-0378">Hydrolase</keyword>
<keyword evidence="10" id="KW-1185">Reference proteome</keyword>
<evidence type="ECO:0000256" key="1">
    <source>
        <dbReference type="ARBA" id="ARBA00004328"/>
    </source>
</evidence>
<proteinExistence type="inferred from homology"/>
<dbReference type="InterPro" id="IPR024455">
    <property type="entry name" value="Phage_capsid"/>
</dbReference>
<dbReference type="InterPro" id="IPR054612">
    <property type="entry name" value="Phage_capsid-like_C"/>
</dbReference>
<evidence type="ECO:0000256" key="6">
    <source>
        <dbReference type="ARBA" id="ARBA00022825"/>
    </source>
</evidence>
<feature type="domain" description="Phage capsid-like C-terminal" evidence="8">
    <location>
        <begin position="356"/>
        <end position="640"/>
    </location>
</feature>
<dbReference type="PRINTS" id="PR00127">
    <property type="entry name" value="CLPPROTEASEP"/>
</dbReference>
<dbReference type="Pfam" id="PF00574">
    <property type="entry name" value="CLP_protease"/>
    <property type="match status" value="1"/>
</dbReference>
<comment type="caution">
    <text evidence="9">The sequence shown here is derived from an EMBL/GenBank/DDBJ whole genome shotgun (WGS) entry which is preliminary data.</text>
</comment>
<dbReference type="RefSeq" id="WP_345400017.1">
    <property type="nucleotide sequence ID" value="NZ_BAABLA010000096.1"/>
</dbReference>
<dbReference type="SUPFAM" id="SSF52096">
    <property type="entry name" value="ClpP/crotonase"/>
    <property type="match status" value="1"/>
</dbReference>
<dbReference type="Gene3D" id="3.90.226.10">
    <property type="entry name" value="2-enoyl-CoA Hydratase, Chain A, domain 1"/>
    <property type="match status" value="1"/>
</dbReference>
<organism evidence="9 10">
    <name type="scientific">Haloechinothrix salitolerans</name>
    <dbReference type="NCBI Taxonomy" id="926830"/>
    <lineage>
        <taxon>Bacteria</taxon>
        <taxon>Bacillati</taxon>
        <taxon>Actinomycetota</taxon>
        <taxon>Actinomycetes</taxon>
        <taxon>Pseudonocardiales</taxon>
        <taxon>Pseudonocardiaceae</taxon>
        <taxon>Haloechinothrix</taxon>
    </lineage>
</organism>
<dbReference type="PANTHER" id="PTHR10381:SF70">
    <property type="entry name" value="ATP-DEPENDENT CLP PROTEASE PROTEOLYTIC SUBUNIT"/>
    <property type="match status" value="1"/>
</dbReference>